<dbReference type="Gene3D" id="2.30.250.10">
    <property type="entry name" value="Aminopeptidase i, Domain 2"/>
    <property type="match status" value="1"/>
</dbReference>
<evidence type="ECO:0000256" key="6">
    <source>
        <dbReference type="ARBA" id="ARBA00022801"/>
    </source>
</evidence>
<sequence length="428" mass="45835">MDDVSPLAFNQRLLEFIDASPTPWHAVDNLVQALEGAGFQSIQATDTPAPGSAVYVRAAGAVVAAITPANAIAGWRLVGAHTDSPNLRFKPNALYLQDGYLMASVETYGGVLMNPWFDRELGLAGRAVVVDASGARVTRLFDSERAVAMVPSLAIHLDREANKERTVNAEQHLNLVLGQGDDVPTLTELLMPWGLEHGDRVLAADVCAYPVQPSDIIGLAGEWLLAPRLDNLLSCFAGLQALLTASETAGEVGMLLVCNDHEEIGSQSTVGADGPLLAKCLDHWGGDWERVVEDSMMVSADNAHGLHPNYIDKHSRNQQVVLNAGPVLKVNANQRYASEPETLACMVALGEALDIPLQQFANRADLGCGSTIGPITASKLGVRTLDIGAPTFAMHSTRETAGHRDPQWLAQLLCGFYRLHDLGQTDSV</sequence>
<evidence type="ECO:0000256" key="2">
    <source>
        <dbReference type="ARBA" id="ARBA00008290"/>
    </source>
</evidence>
<comment type="similarity">
    <text evidence="2 9">Belongs to the peptidase M18 family.</text>
</comment>
<evidence type="ECO:0000256" key="10">
    <source>
        <dbReference type="RuleBase" id="RU004387"/>
    </source>
</evidence>
<keyword evidence="8 9" id="KW-0482">Metalloprotease</keyword>
<name>A0A5Q2QAG3_9GAMM</name>
<evidence type="ECO:0000256" key="3">
    <source>
        <dbReference type="ARBA" id="ARBA00022438"/>
    </source>
</evidence>
<keyword evidence="12" id="KW-1185">Reference proteome</keyword>
<dbReference type="OrthoDB" id="5288740at2"/>
<dbReference type="GO" id="GO:0006508">
    <property type="term" value="P:proteolysis"/>
    <property type="evidence" value="ECO:0007669"/>
    <property type="project" value="UniProtKB-KW"/>
</dbReference>
<proteinExistence type="inferred from homology"/>
<evidence type="ECO:0000256" key="7">
    <source>
        <dbReference type="ARBA" id="ARBA00022833"/>
    </source>
</evidence>
<dbReference type="KEGG" id="llp:GH975_10790"/>
<keyword evidence="4 9" id="KW-0645">Protease</keyword>
<dbReference type="GO" id="GO:0008237">
    <property type="term" value="F:metallopeptidase activity"/>
    <property type="evidence" value="ECO:0007669"/>
    <property type="project" value="UniProtKB-KW"/>
</dbReference>
<dbReference type="InterPro" id="IPR023358">
    <property type="entry name" value="Peptidase_M18_dom2"/>
</dbReference>
<comment type="cofactor">
    <cofactor evidence="1 10">
        <name>Zn(2+)</name>
        <dbReference type="ChEBI" id="CHEBI:29105"/>
    </cofactor>
</comment>
<evidence type="ECO:0000256" key="8">
    <source>
        <dbReference type="ARBA" id="ARBA00023049"/>
    </source>
</evidence>
<dbReference type="Pfam" id="PF02127">
    <property type="entry name" value="Peptidase_M18"/>
    <property type="match status" value="1"/>
</dbReference>
<accession>A0A5Q2QAG3</accession>
<dbReference type="Proteomes" id="UP000388235">
    <property type="component" value="Chromosome"/>
</dbReference>
<dbReference type="InterPro" id="IPR001948">
    <property type="entry name" value="Peptidase_M18"/>
</dbReference>
<evidence type="ECO:0000313" key="12">
    <source>
        <dbReference type="Proteomes" id="UP000388235"/>
    </source>
</evidence>
<evidence type="ECO:0000256" key="5">
    <source>
        <dbReference type="ARBA" id="ARBA00022723"/>
    </source>
</evidence>
<dbReference type="PRINTS" id="PR00932">
    <property type="entry name" value="AMINO1PTASE"/>
</dbReference>
<keyword evidence="6 9" id="KW-0378">Hydrolase</keyword>
<dbReference type="EC" id="3.4.11.-" evidence="10"/>
<evidence type="ECO:0000256" key="4">
    <source>
        <dbReference type="ARBA" id="ARBA00022670"/>
    </source>
</evidence>
<gene>
    <name evidence="11" type="ORF">GH975_10790</name>
</gene>
<reference evidence="11 12" key="1">
    <citation type="submission" date="2019-11" db="EMBL/GenBank/DDBJ databases">
        <authorList>
            <person name="Khan S.A."/>
            <person name="Jeon C.O."/>
            <person name="Chun B.H."/>
        </authorList>
    </citation>
    <scope>NUCLEOTIDE SEQUENCE [LARGE SCALE GENOMIC DNA]</scope>
    <source>
        <strain evidence="11 12">IMCC 1097</strain>
    </source>
</reference>
<dbReference type="GO" id="GO:0004177">
    <property type="term" value="F:aminopeptidase activity"/>
    <property type="evidence" value="ECO:0007669"/>
    <property type="project" value="UniProtKB-KW"/>
</dbReference>
<dbReference type="GO" id="GO:0005737">
    <property type="term" value="C:cytoplasm"/>
    <property type="evidence" value="ECO:0007669"/>
    <property type="project" value="UniProtKB-ARBA"/>
</dbReference>
<dbReference type="SUPFAM" id="SSF101821">
    <property type="entry name" value="Aminopeptidase/glucanase lid domain"/>
    <property type="match status" value="1"/>
</dbReference>
<dbReference type="NCBIfam" id="NF002759">
    <property type="entry name" value="PRK02813.1"/>
    <property type="match status" value="1"/>
</dbReference>
<keyword evidence="3 9" id="KW-0031">Aminopeptidase</keyword>
<keyword evidence="5 9" id="KW-0479">Metal-binding</keyword>
<evidence type="ECO:0000256" key="9">
    <source>
        <dbReference type="RuleBase" id="RU004386"/>
    </source>
</evidence>
<evidence type="ECO:0000256" key="1">
    <source>
        <dbReference type="ARBA" id="ARBA00001947"/>
    </source>
</evidence>
<organism evidence="11 12">
    <name type="scientific">Litorivicinus lipolyticus</name>
    <dbReference type="NCBI Taxonomy" id="418701"/>
    <lineage>
        <taxon>Bacteria</taxon>
        <taxon>Pseudomonadati</taxon>
        <taxon>Pseudomonadota</taxon>
        <taxon>Gammaproteobacteria</taxon>
        <taxon>Oceanospirillales</taxon>
        <taxon>Litorivicinaceae</taxon>
        <taxon>Litorivicinus</taxon>
    </lineage>
</organism>
<dbReference type="EMBL" id="CP045871">
    <property type="protein sequence ID" value="QGG81338.1"/>
    <property type="molecule type" value="Genomic_DNA"/>
</dbReference>
<evidence type="ECO:0000313" key="11">
    <source>
        <dbReference type="EMBL" id="QGG81338.1"/>
    </source>
</evidence>
<dbReference type="SUPFAM" id="SSF53187">
    <property type="entry name" value="Zn-dependent exopeptidases"/>
    <property type="match status" value="1"/>
</dbReference>
<dbReference type="Gene3D" id="3.40.630.10">
    <property type="entry name" value="Zn peptidases"/>
    <property type="match status" value="1"/>
</dbReference>
<protein>
    <recommendedName>
        <fullName evidence="10">M18 family aminopeptidase</fullName>
        <ecNumber evidence="10">3.4.11.-</ecNumber>
    </recommendedName>
</protein>
<dbReference type="GO" id="GO:0008270">
    <property type="term" value="F:zinc ion binding"/>
    <property type="evidence" value="ECO:0007669"/>
    <property type="project" value="InterPro"/>
</dbReference>
<dbReference type="PANTHER" id="PTHR28570">
    <property type="entry name" value="ASPARTYL AMINOPEPTIDASE"/>
    <property type="match status" value="1"/>
</dbReference>
<keyword evidence="7 9" id="KW-0862">Zinc</keyword>
<dbReference type="AlphaFoldDB" id="A0A5Q2QAG3"/>
<dbReference type="PANTHER" id="PTHR28570:SF3">
    <property type="entry name" value="ASPARTYL AMINOPEPTIDASE"/>
    <property type="match status" value="1"/>
</dbReference>